<dbReference type="OrthoDB" id="3528358at2759"/>
<protein>
    <submittedName>
        <fullName evidence="2">Uncharacterized protein</fullName>
    </submittedName>
</protein>
<evidence type="ECO:0000313" key="3">
    <source>
        <dbReference type="Proteomes" id="UP000297777"/>
    </source>
</evidence>
<feature type="compositionally biased region" description="Basic and acidic residues" evidence="1">
    <location>
        <begin position="297"/>
        <end position="312"/>
    </location>
</feature>
<evidence type="ECO:0000313" key="2">
    <source>
        <dbReference type="EMBL" id="TGO15552.1"/>
    </source>
</evidence>
<comment type="caution">
    <text evidence="2">The sequence shown here is derived from an EMBL/GenBank/DDBJ whole genome shotgun (WGS) entry which is preliminary data.</text>
</comment>
<reference evidence="2 3" key="1">
    <citation type="submission" date="2017-12" db="EMBL/GenBank/DDBJ databases">
        <title>Comparative genomics of Botrytis spp.</title>
        <authorList>
            <person name="Valero-Jimenez C.A."/>
            <person name="Tapia P."/>
            <person name="Veloso J."/>
            <person name="Silva-Moreno E."/>
            <person name="Staats M."/>
            <person name="Valdes J.H."/>
            <person name="Van Kan J.A.L."/>
        </authorList>
    </citation>
    <scope>NUCLEOTIDE SEQUENCE [LARGE SCALE GENOMIC DNA]</scope>
    <source>
        <strain evidence="2 3">Bt9001</strain>
    </source>
</reference>
<sequence>MDVFKIIHCQSNVGSNTRAPDIAPESPDLNALVVSSTRPFYCHETSQEEIDEWRRNILWHARTIKGAILKSPSSCDPKESLNFKILERFQKYFLPQHEHLMRTLDLGRKVELRLIVDVNAYCLEELPEIITEVGFERWTLDDDGQPAWKLCRDAFFIQDPVTLPHSQFIVLSSESTLANQIIQRLYCDGSGNFIPAINGQYIMQSRERTIIAIPTSGSPTSESFDQRPSGKEFDPVYRDLCWARVWKLKRGSPDRSSDEREEDARRLAPTMEARRGLSVPFANDNYTTTSPSASEEMTERSSNRTTDRERSALVKLPTSTPEFSARELGLWKDYFENPSAPRLCTSQTSIQQKDKRPSELLETFKNYYTSNQIEITDHDTILYITRTYSGMSVRSEYNIVECFRLSDTISFGLPKAIVALYYARTPENAKSYLDGALFVKEPLEADSRNPPPGGWQLGARFLSIAEDLEEEISYRFYVPGGQNSGPLDGQYVQDDEMGSVGIEKFDQGRGSGKGRAELM</sequence>
<keyword evidence="3" id="KW-1185">Reference proteome</keyword>
<feature type="region of interest" description="Disordered" evidence="1">
    <location>
        <begin position="251"/>
        <end position="312"/>
    </location>
</feature>
<feature type="compositionally biased region" description="Basic and acidic residues" evidence="1">
    <location>
        <begin position="251"/>
        <end position="266"/>
    </location>
</feature>
<dbReference type="EMBL" id="PQXH01000039">
    <property type="protein sequence ID" value="TGO15552.1"/>
    <property type="molecule type" value="Genomic_DNA"/>
</dbReference>
<proteinExistence type="predicted"/>
<evidence type="ECO:0000256" key="1">
    <source>
        <dbReference type="SAM" id="MobiDB-lite"/>
    </source>
</evidence>
<accession>A0A4Z1EXF1</accession>
<gene>
    <name evidence="2" type="ORF">BTUL_0039g00700</name>
</gene>
<feature type="compositionally biased region" description="Polar residues" evidence="1">
    <location>
        <begin position="284"/>
        <end position="295"/>
    </location>
</feature>
<name>A0A4Z1EXF1_9HELO</name>
<organism evidence="2 3">
    <name type="scientific">Botrytis tulipae</name>
    <dbReference type="NCBI Taxonomy" id="87230"/>
    <lineage>
        <taxon>Eukaryota</taxon>
        <taxon>Fungi</taxon>
        <taxon>Dikarya</taxon>
        <taxon>Ascomycota</taxon>
        <taxon>Pezizomycotina</taxon>
        <taxon>Leotiomycetes</taxon>
        <taxon>Helotiales</taxon>
        <taxon>Sclerotiniaceae</taxon>
        <taxon>Botrytis</taxon>
    </lineage>
</organism>
<dbReference type="AlphaFoldDB" id="A0A4Z1EXF1"/>
<dbReference type="Proteomes" id="UP000297777">
    <property type="component" value="Unassembled WGS sequence"/>
</dbReference>